<comment type="caution">
    <text evidence="2">The sequence shown here is derived from an EMBL/GenBank/DDBJ whole genome shotgun (WGS) entry which is preliminary data.</text>
</comment>
<keyword evidence="1" id="KW-0472">Membrane</keyword>
<keyword evidence="3" id="KW-1185">Reference proteome</keyword>
<accession>A0A7W7WC45</accession>
<sequence length="388" mass="42463">MGLVWVAVAWAVWFTAYGLAILLSDRRESPQVLSGPVPPSVLGLVKGLPARRLYVTALLDLAGRGWLDVDRARVSISARQPEELLWPFERWVLEQVTARMAGTDEAPLEAVVPDPDHLQAEFAPLVRRRSDELGLTERRWHTRTVPVLLAVLIFVPGTLTLNLVSWNVVQFFGIVGLAGAAWVIGRGVPRHRVTAAGRAFADANSEAVTGGDQRTDAVAVALGESREVETWSSLGGWRKVEVDRSPSPASPWSSALGAVIGIGVGAGVQWTGYWQARAVGGLFLVAGIIALVGAVREFRRVRRMPARADVTGQVVSLWTHEVRTTSSTGRRSRTDHYVAVDDGQSKPVRSYQVDGRFYHHVGPGDSVRLLVDPRTRRLVEVISHERHS</sequence>
<feature type="transmembrane region" description="Helical" evidence="1">
    <location>
        <begin position="170"/>
        <end position="188"/>
    </location>
</feature>
<feature type="transmembrane region" description="Helical" evidence="1">
    <location>
        <begin position="249"/>
        <end position="268"/>
    </location>
</feature>
<dbReference type="EMBL" id="JACHJU010000002">
    <property type="protein sequence ID" value="MBB4940950.1"/>
    <property type="molecule type" value="Genomic_DNA"/>
</dbReference>
<evidence type="ECO:0000313" key="3">
    <source>
        <dbReference type="Proteomes" id="UP000534286"/>
    </source>
</evidence>
<organism evidence="2 3">
    <name type="scientific">Streptosporangium album</name>
    <dbReference type="NCBI Taxonomy" id="47479"/>
    <lineage>
        <taxon>Bacteria</taxon>
        <taxon>Bacillati</taxon>
        <taxon>Actinomycetota</taxon>
        <taxon>Actinomycetes</taxon>
        <taxon>Streptosporangiales</taxon>
        <taxon>Streptosporangiaceae</taxon>
        <taxon>Streptosporangium</taxon>
    </lineage>
</organism>
<dbReference type="Proteomes" id="UP000534286">
    <property type="component" value="Unassembled WGS sequence"/>
</dbReference>
<dbReference type="AlphaFoldDB" id="A0A7W7WC45"/>
<feature type="transmembrane region" description="Helical" evidence="1">
    <location>
        <begin position="145"/>
        <end position="164"/>
    </location>
</feature>
<proteinExistence type="predicted"/>
<reference evidence="2 3" key="1">
    <citation type="submission" date="2020-08" db="EMBL/GenBank/DDBJ databases">
        <title>Sequencing the genomes of 1000 actinobacteria strains.</title>
        <authorList>
            <person name="Klenk H.-P."/>
        </authorList>
    </citation>
    <scope>NUCLEOTIDE SEQUENCE [LARGE SCALE GENOMIC DNA]</scope>
    <source>
        <strain evidence="2 3">DSM 43023</strain>
    </source>
</reference>
<name>A0A7W7WC45_9ACTN</name>
<gene>
    <name evidence="2" type="ORF">FHR32_005327</name>
</gene>
<evidence type="ECO:0008006" key="4">
    <source>
        <dbReference type="Google" id="ProtNLM"/>
    </source>
</evidence>
<protein>
    <recommendedName>
        <fullName evidence="4">DUF2207 domain-containing protein</fullName>
    </recommendedName>
</protein>
<evidence type="ECO:0000313" key="2">
    <source>
        <dbReference type="EMBL" id="MBB4940950.1"/>
    </source>
</evidence>
<keyword evidence="1" id="KW-0812">Transmembrane</keyword>
<dbReference type="RefSeq" id="WP_184757073.1">
    <property type="nucleotide sequence ID" value="NZ_BAABEK010000004.1"/>
</dbReference>
<evidence type="ECO:0000256" key="1">
    <source>
        <dbReference type="SAM" id="Phobius"/>
    </source>
</evidence>
<keyword evidence="1" id="KW-1133">Transmembrane helix</keyword>
<feature type="transmembrane region" description="Helical" evidence="1">
    <location>
        <begin position="274"/>
        <end position="295"/>
    </location>
</feature>
<feature type="transmembrane region" description="Helical" evidence="1">
    <location>
        <begin position="6"/>
        <end position="24"/>
    </location>
</feature>